<dbReference type="Pfam" id="PF01522">
    <property type="entry name" value="Polysacc_deac_1"/>
    <property type="match status" value="1"/>
</dbReference>
<evidence type="ECO:0000313" key="7">
    <source>
        <dbReference type="Proteomes" id="UP000325684"/>
    </source>
</evidence>
<organism evidence="6 7">
    <name type="scientific">Microvirga brassicacearum</name>
    <dbReference type="NCBI Taxonomy" id="2580413"/>
    <lineage>
        <taxon>Bacteria</taxon>
        <taxon>Pseudomonadati</taxon>
        <taxon>Pseudomonadota</taxon>
        <taxon>Alphaproteobacteria</taxon>
        <taxon>Hyphomicrobiales</taxon>
        <taxon>Methylobacteriaceae</taxon>
        <taxon>Microvirga</taxon>
    </lineage>
</organism>
<dbReference type="OrthoDB" id="9784220at2"/>
<evidence type="ECO:0000259" key="5">
    <source>
        <dbReference type="PROSITE" id="PS51677"/>
    </source>
</evidence>
<evidence type="ECO:0000256" key="4">
    <source>
        <dbReference type="ARBA" id="ARBA00032976"/>
    </source>
</evidence>
<dbReference type="AlphaFoldDB" id="A0A5N3P697"/>
<dbReference type="GO" id="GO:0016810">
    <property type="term" value="F:hydrolase activity, acting on carbon-nitrogen (but not peptide) bonds"/>
    <property type="evidence" value="ECO:0007669"/>
    <property type="project" value="InterPro"/>
</dbReference>
<dbReference type="InterPro" id="IPR002509">
    <property type="entry name" value="NODB_dom"/>
</dbReference>
<dbReference type="PROSITE" id="PS51677">
    <property type="entry name" value="NODB"/>
    <property type="match status" value="1"/>
</dbReference>
<dbReference type="EMBL" id="VCMV01000039">
    <property type="protein sequence ID" value="KAB0265249.1"/>
    <property type="molecule type" value="Genomic_DNA"/>
</dbReference>
<dbReference type="PANTHER" id="PTHR47561">
    <property type="entry name" value="POLYSACCHARIDE DEACETYLASE FAMILY PROTEIN (AFU_ORTHOLOGUE AFUA_6G05030)"/>
    <property type="match status" value="1"/>
</dbReference>
<comment type="function">
    <text evidence="1">Is involved in generating a small heat-stable compound (Nod), an acylated oligomer of N-acetylglucosamine, that stimulates mitosis in various plant protoplasts.</text>
</comment>
<evidence type="ECO:0000256" key="3">
    <source>
        <dbReference type="ARBA" id="ARBA00020071"/>
    </source>
</evidence>
<evidence type="ECO:0000256" key="2">
    <source>
        <dbReference type="ARBA" id="ARBA00010973"/>
    </source>
</evidence>
<evidence type="ECO:0000313" key="6">
    <source>
        <dbReference type="EMBL" id="KAB0265249.1"/>
    </source>
</evidence>
<dbReference type="InterPro" id="IPR037950">
    <property type="entry name" value="PgdA-like"/>
</dbReference>
<reference evidence="6 7" key="1">
    <citation type="journal article" date="2019" name="Microorganisms">
        <title>Genome Insights into the Novel Species Microvirga brassicacearum, a Rapeseed Endophyte with Biotechnological Potential.</title>
        <authorList>
            <person name="Jimenez-Gomez A."/>
            <person name="Saati-Santamaria Z."/>
            <person name="Igual J.M."/>
            <person name="Rivas R."/>
            <person name="Mateos P.F."/>
            <person name="Garcia-Fraile P."/>
        </authorList>
    </citation>
    <scope>NUCLEOTIDE SEQUENCE [LARGE SCALE GENOMIC DNA]</scope>
    <source>
        <strain evidence="6 7">CDVBN77</strain>
    </source>
</reference>
<comment type="similarity">
    <text evidence="2">Belongs to the polysaccharide deacetylase family.</text>
</comment>
<sequence>MFRSLIANPPPWPNGARCAVCFSFDMDVESLLHIHHRDAAASRLATSSALRYGPFVAIPRLIEIWKHFNLRQTIFIPGWSIETYPHAVEALVAAGHEIGHHGWLHERPNTLSRDAEERVLDRALQSFDKIVGERPVGYRAPAYALSEHTVDLLIERGFAYDASLMGDDVPYILRSKRGTLLELPSDVALDDWIQYVNMPEFGCQMPIQSPQRAMEVFQAEFDGAWTHGGLWISVWHPFVSGRLARADAIVRLIEHMVAKGDVWFAPMREIAAHIEGLIATGSWTPRTDDIPFWTDRVDHLVTSGR</sequence>
<dbReference type="GO" id="GO:0005975">
    <property type="term" value="P:carbohydrate metabolic process"/>
    <property type="evidence" value="ECO:0007669"/>
    <property type="project" value="InterPro"/>
</dbReference>
<proteinExistence type="inferred from homology"/>
<dbReference type="Proteomes" id="UP000325684">
    <property type="component" value="Unassembled WGS sequence"/>
</dbReference>
<accession>A0A5N3P697</accession>
<protein>
    <recommendedName>
        <fullName evidence="3">Chitooligosaccharide deacetylase</fullName>
    </recommendedName>
    <alternativeName>
        <fullName evidence="4">Nodulation protein B</fullName>
    </alternativeName>
</protein>
<dbReference type="CDD" id="cd10938">
    <property type="entry name" value="CE4_HpPgdA_like"/>
    <property type="match status" value="1"/>
</dbReference>
<gene>
    <name evidence="6" type="ORF">FEZ63_19590</name>
</gene>
<feature type="domain" description="NodB homology" evidence="5">
    <location>
        <begin position="44"/>
        <end position="265"/>
    </location>
</feature>
<dbReference type="PANTHER" id="PTHR47561:SF1">
    <property type="entry name" value="POLYSACCHARIDE DEACETYLASE FAMILY PROTEIN (AFU_ORTHOLOGUE AFUA_6G05030)"/>
    <property type="match status" value="1"/>
</dbReference>
<evidence type="ECO:0000256" key="1">
    <source>
        <dbReference type="ARBA" id="ARBA00003236"/>
    </source>
</evidence>
<comment type="caution">
    <text evidence="6">The sequence shown here is derived from an EMBL/GenBank/DDBJ whole genome shotgun (WGS) entry which is preliminary data.</text>
</comment>
<dbReference type="SUPFAM" id="SSF88713">
    <property type="entry name" value="Glycoside hydrolase/deacetylase"/>
    <property type="match status" value="1"/>
</dbReference>
<dbReference type="InterPro" id="IPR011330">
    <property type="entry name" value="Glyco_hydro/deAcase_b/a-brl"/>
</dbReference>
<name>A0A5N3P697_9HYPH</name>
<keyword evidence="7" id="KW-1185">Reference proteome</keyword>
<dbReference type="Gene3D" id="3.20.20.370">
    <property type="entry name" value="Glycoside hydrolase/deacetylase"/>
    <property type="match status" value="1"/>
</dbReference>